<protein>
    <recommendedName>
        <fullName evidence="5">TonB-dependent receptor</fullName>
    </recommendedName>
</protein>
<dbReference type="GO" id="GO:0044718">
    <property type="term" value="P:siderophore transmembrane transport"/>
    <property type="evidence" value="ECO:0007669"/>
    <property type="project" value="TreeGrafter"/>
</dbReference>
<dbReference type="Proteomes" id="UP000593580">
    <property type="component" value="Chromosome"/>
</dbReference>
<dbReference type="GO" id="GO:0009279">
    <property type="term" value="C:cell outer membrane"/>
    <property type="evidence" value="ECO:0007669"/>
    <property type="project" value="TreeGrafter"/>
</dbReference>
<evidence type="ECO:0008006" key="5">
    <source>
        <dbReference type="Google" id="ProtNLM"/>
    </source>
</evidence>
<dbReference type="InterPro" id="IPR037066">
    <property type="entry name" value="Plug_dom_sf"/>
</dbReference>
<gene>
    <name evidence="3" type="ORF">FM071_06295</name>
</gene>
<dbReference type="InterPro" id="IPR039426">
    <property type="entry name" value="TonB-dep_rcpt-like"/>
</dbReference>
<sequence>MSFLKNLFVKSVLVLLGFSVILQASDIDTLLDQYKTESELSKKTKDENAGHLIVYTRDDLERMQVETLKDVLKSIRFFRYLENRVNEPDMINLDPVAFSSKSVRIYLNDNELVLPITGSGFNLFGNIEMDFVDHVEIYEGFPSFDFGIEPATVVIRLYSKEAKRDAGTRVKVLGALHGTHKENIYNAGFVDDMAYFVYANHSQNNQDSYDVDNQTVKRDTTTNHFYGSLEKENYKVELNAFTTDHDGFLGLLPYAAPKETNLEKKFINASFGSKFQNDSLTFNLSYINSSGSYDASYSSPVPGGFSLMNQQFDSEVMTAIVKKKFKIENHAISAGVQFRYKNFSLDDVKYDSVPSPAQQKYDTENIYSLFLEDAISFSENNLVSLSAMLQHYDRNKAMKDEDVSQVRLSYIYTNKQWVSKTFLSNQEFVPEPFMTAESHVGNPNLDPEEYLSLTQEISRTGEQTMSKIVFGYNRTKKFLIPDNLGVMQNSKDDFTAYYAALEFHYFFRKKDELQLAFDYAQLNLPNEATSVEHYNYLIRMVNSVSKFDIFNELVINHGFENLDTGYDYSAGVKYGVTPDLHINLKGENILNAGLTRKYYYNLMPTTKLLEVPVIEQKFMLSVEYLF</sequence>
<dbReference type="PANTHER" id="PTHR30069">
    <property type="entry name" value="TONB-DEPENDENT OUTER MEMBRANE RECEPTOR"/>
    <property type="match status" value="1"/>
</dbReference>
<dbReference type="KEGG" id="spal:FM071_06295"/>
<feature type="signal peptide" evidence="2">
    <location>
        <begin position="1"/>
        <end position="24"/>
    </location>
</feature>
<evidence type="ECO:0000256" key="2">
    <source>
        <dbReference type="SAM" id="SignalP"/>
    </source>
</evidence>
<reference evidence="3 4" key="1">
    <citation type="submission" date="2019-07" db="EMBL/GenBank/DDBJ databases">
        <title>Sulfurimonas paralvinellae sp. nov., a novel mesophilic, hydrogen- and sulfur-oxidizing chemolithoautotroph within the Epsilonproteo- bacteria isolated from a deep-sea hydrothermal vent polychaete nest, reclassification of Thiomicrospira denitrificans as Sulfurimonas denitrificans comb. nov. and emended description of the genus Sulfurimonas.</title>
        <authorList>
            <person name="Wang S."/>
            <person name="Jiang L."/>
            <person name="Shao Z."/>
        </authorList>
    </citation>
    <scope>NUCLEOTIDE SEQUENCE [LARGE SCALE GENOMIC DNA]</scope>
    <source>
        <strain evidence="3 4">GO25</strain>
    </source>
</reference>
<name>A0A7M1B872_9BACT</name>
<evidence type="ECO:0000313" key="3">
    <source>
        <dbReference type="EMBL" id="QOP45920.1"/>
    </source>
</evidence>
<keyword evidence="4" id="KW-1185">Reference proteome</keyword>
<accession>A0A7M1B872</accession>
<keyword evidence="1 2" id="KW-0732">Signal</keyword>
<dbReference type="EMBL" id="CP041406">
    <property type="protein sequence ID" value="QOP45920.1"/>
    <property type="molecule type" value="Genomic_DNA"/>
</dbReference>
<dbReference type="PANTHER" id="PTHR30069:SF29">
    <property type="entry name" value="HEMOGLOBIN AND HEMOGLOBIN-HAPTOGLOBIN-BINDING PROTEIN 1-RELATED"/>
    <property type="match status" value="1"/>
</dbReference>
<organism evidence="3 4">
    <name type="scientific">Sulfurimonas paralvinellae</name>
    <dbReference type="NCBI Taxonomy" id="317658"/>
    <lineage>
        <taxon>Bacteria</taxon>
        <taxon>Pseudomonadati</taxon>
        <taxon>Campylobacterota</taxon>
        <taxon>Epsilonproteobacteria</taxon>
        <taxon>Campylobacterales</taxon>
        <taxon>Sulfurimonadaceae</taxon>
        <taxon>Sulfurimonas</taxon>
    </lineage>
</organism>
<dbReference type="AlphaFoldDB" id="A0A7M1B872"/>
<evidence type="ECO:0000313" key="4">
    <source>
        <dbReference type="Proteomes" id="UP000593580"/>
    </source>
</evidence>
<dbReference type="GO" id="GO:0015344">
    <property type="term" value="F:siderophore uptake transmembrane transporter activity"/>
    <property type="evidence" value="ECO:0007669"/>
    <property type="project" value="TreeGrafter"/>
</dbReference>
<feature type="chain" id="PRO_5032831340" description="TonB-dependent receptor" evidence="2">
    <location>
        <begin position="25"/>
        <end position="626"/>
    </location>
</feature>
<dbReference type="Gene3D" id="2.170.130.10">
    <property type="entry name" value="TonB-dependent receptor, plug domain"/>
    <property type="match status" value="1"/>
</dbReference>
<proteinExistence type="predicted"/>
<dbReference type="SUPFAM" id="SSF56935">
    <property type="entry name" value="Porins"/>
    <property type="match status" value="1"/>
</dbReference>
<evidence type="ECO:0000256" key="1">
    <source>
        <dbReference type="ARBA" id="ARBA00022729"/>
    </source>
</evidence>